<dbReference type="EMBL" id="UYRU01054683">
    <property type="protein sequence ID" value="VDN12768.1"/>
    <property type="molecule type" value="Genomic_DNA"/>
</dbReference>
<keyword evidence="1" id="KW-1133">Transmembrane helix</keyword>
<proteinExistence type="predicted"/>
<feature type="non-terminal residue" evidence="2">
    <location>
        <position position="1"/>
    </location>
</feature>
<keyword evidence="3" id="KW-1185">Reference proteome</keyword>
<organism evidence="2 3">
    <name type="scientific">Dibothriocephalus latus</name>
    <name type="common">Fish tapeworm</name>
    <name type="synonym">Diphyllobothrium latum</name>
    <dbReference type="NCBI Taxonomy" id="60516"/>
    <lineage>
        <taxon>Eukaryota</taxon>
        <taxon>Metazoa</taxon>
        <taxon>Spiralia</taxon>
        <taxon>Lophotrochozoa</taxon>
        <taxon>Platyhelminthes</taxon>
        <taxon>Cestoda</taxon>
        <taxon>Eucestoda</taxon>
        <taxon>Diphyllobothriidea</taxon>
        <taxon>Diphyllobothriidae</taxon>
        <taxon>Dibothriocephalus</taxon>
    </lineage>
</organism>
<sequence>ATNVVDGAVGYDSKSDSVLTHVGSPNAYTQPATVLDSTYAYNFTELKPDYTTLNVIGGIFLVEREKRTNQDTSSFIVFLLLLSVANAGTSRASIGLAIDVGWRMVNVYPSARTGGMPDPAQLAELSASTWTPAIVKKSVFLVLLYSSYTILAHLCELFLSAVMFLMEVAKGNGHAAGEHTVAFASSTGSFPTALRERLRAEFSPHPQGYNGNATSVVGSSACRLLLIIAPFAVPAVLYTITNNLGLAIQLEMDPATYQVGVSAHL</sequence>
<gene>
    <name evidence="2" type="ORF">DILT_LOCUS8599</name>
</gene>
<protein>
    <submittedName>
        <fullName evidence="2">Uncharacterized protein</fullName>
    </submittedName>
</protein>
<evidence type="ECO:0000313" key="2">
    <source>
        <dbReference type="EMBL" id="VDN12768.1"/>
    </source>
</evidence>
<feature type="transmembrane region" description="Helical" evidence="1">
    <location>
        <begin position="75"/>
        <end position="98"/>
    </location>
</feature>
<keyword evidence="1" id="KW-0812">Transmembrane</keyword>
<feature type="transmembrane region" description="Helical" evidence="1">
    <location>
        <begin position="139"/>
        <end position="165"/>
    </location>
</feature>
<dbReference type="Proteomes" id="UP000281553">
    <property type="component" value="Unassembled WGS sequence"/>
</dbReference>
<dbReference type="AlphaFoldDB" id="A0A3P7LRX0"/>
<accession>A0A3P7LRX0</accession>
<reference evidence="2 3" key="1">
    <citation type="submission" date="2018-11" db="EMBL/GenBank/DDBJ databases">
        <authorList>
            <consortium name="Pathogen Informatics"/>
        </authorList>
    </citation>
    <scope>NUCLEOTIDE SEQUENCE [LARGE SCALE GENOMIC DNA]</scope>
</reference>
<dbReference type="OrthoDB" id="6284399at2759"/>
<keyword evidence="1" id="KW-0472">Membrane</keyword>
<evidence type="ECO:0000313" key="3">
    <source>
        <dbReference type="Proteomes" id="UP000281553"/>
    </source>
</evidence>
<name>A0A3P7LRX0_DIBLA</name>
<evidence type="ECO:0000256" key="1">
    <source>
        <dbReference type="SAM" id="Phobius"/>
    </source>
</evidence>